<evidence type="ECO:0000256" key="1">
    <source>
        <dbReference type="SAM" id="MobiDB-lite"/>
    </source>
</evidence>
<proteinExistence type="predicted"/>
<sequence length="51" mass="6031">MTTSRPVEGKRYGILNHEGGKRFYYRSVAPEARLKKKKARKQARKSKRRNP</sequence>
<protein>
    <submittedName>
        <fullName evidence="2">Uncharacterized protein</fullName>
    </submittedName>
</protein>
<name>A0A0F9HNG6_9ZZZZ</name>
<comment type="caution">
    <text evidence="2">The sequence shown here is derived from an EMBL/GenBank/DDBJ whole genome shotgun (WGS) entry which is preliminary data.</text>
</comment>
<dbReference type="AlphaFoldDB" id="A0A0F9HNG6"/>
<reference evidence="2" key="1">
    <citation type="journal article" date="2015" name="Nature">
        <title>Complex archaea that bridge the gap between prokaryotes and eukaryotes.</title>
        <authorList>
            <person name="Spang A."/>
            <person name="Saw J.H."/>
            <person name="Jorgensen S.L."/>
            <person name="Zaremba-Niedzwiedzka K."/>
            <person name="Martijn J."/>
            <person name="Lind A.E."/>
            <person name="van Eijk R."/>
            <person name="Schleper C."/>
            <person name="Guy L."/>
            <person name="Ettema T.J."/>
        </authorList>
    </citation>
    <scope>NUCLEOTIDE SEQUENCE</scope>
</reference>
<evidence type="ECO:0000313" key="2">
    <source>
        <dbReference type="EMBL" id="KKM04752.1"/>
    </source>
</evidence>
<organism evidence="2">
    <name type="scientific">marine sediment metagenome</name>
    <dbReference type="NCBI Taxonomy" id="412755"/>
    <lineage>
        <taxon>unclassified sequences</taxon>
        <taxon>metagenomes</taxon>
        <taxon>ecological metagenomes</taxon>
    </lineage>
</organism>
<dbReference type="EMBL" id="LAZR01016386">
    <property type="protein sequence ID" value="KKM04752.1"/>
    <property type="molecule type" value="Genomic_DNA"/>
</dbReference>
<feature type="region of interest" description="Disordered" evidence="1">
    <location>
        <begin position="29"/>
        <end position="51"/>
    </location>
</feature>
<feature type="compositionally biased region" description="Basic residues" evidence="1">
    <location>
        <begin position="34"/>
        <end position="51"/>
    </location>
</feature>
<gene>
    <name evidence="2" type="ORF">LCGC14_1761100</name>
</gene>
<accession>A0A0F9HNG6</accession>